<reference evidence="2" key="1">
    <citation type="submission" date="2016-10" db="EMBL/GenBank/DDBJ databases">
        <authorList>
            <person name="Varghese N."/>
            <person name="Submissions S."/>
        </authorList>
    </citation>
    <scope>NUCLEOTIDE SEQUENCE [LARGE SCALE GENOMIC DNA]</scope>
    <source>
        <strain evidence="2">DSM 22703</strain>
    </source>
</reference>
<protein>
    <submittedName>
        <fullName evidence="1">Uncharacterized protein</fullName>
    </submittedName>
</protein>
<proteinExistence type="predicted"/>
<keyword evidence="2" id="KW-1185">Reference proteome</keyword>
<organism evidence="1 2">
    <name type="scientific">Algoriphagus alkaliphilus</name>
    <dbReference type="NCBI Taxonomy" id="279824"/>
    <lineage>
        <taxon>Bacteria</taxon>
        <taxon>Pseudomonadati</taxon>
        <taxon>Bacteroidota</taxon>
        <taxon>Cytophagia</taxon>
        <taxon>Cytophagales</taxon>
        <taxon>Cyclobacteriaceae</taxon>
        <taxon>Algoriphagus</taxon>
    </lineage>
</organism>
<dbReference type="STRING" id="279824.SAMN03080617_01624"/>
<evidence type="ECO:0000313" key="2">
    <source>
        <dbReference type="Proteomes" id="UP000198756"/>
    </source>
</evidence>
<gene>
    <name evidence="1" type="ORF">SAMN03080617_01624</name>
</gene>
<accession>A0A1G5XA32</accession>
<sequence>MVGANSYGTQANRTGIITTIHSIHQWIFMDIEFELSNCSIFELLNFFIFLGDKLSCQGRKQNHLYLPVGKLKAEIGLMQHFISGLERKN</sequence>
<dbReference type="EMBL" id="FMXE01000009">
    <property type="protein sequence ID" value="SDA67060.1"/>
    <property type="molecule type" value="Genomic_DNA"/>
</dbReference>
<dbReference type="Proteomes" id="UP000198756">
    <property type="component" value="Unassembled WGS sequence"/>
</dbReference>
<evidence type="ECO:0000313" key="1">
    <source>
        <dbReference type="EMBL" id="SDA67060.1"/>
    </source>
</evidence>
<dbReference type="AlphaFoldDB" id="A0A1G5XA32"/>
<name>A0A1G5XA32_9BACT</name>